<evidence type="ECO:0000313" key="3">
    <source>
        <dbReference type="Proteomes" id="UP000813444"/>
    </source>
</evidence>
<gene>
    <name evidence="2" type="ORF">B0I35DRAFT_433049</name>
</gene>
<proteinExistence type="predicted"/>
<dbReference type="EMBL" id="JAGPNK010000008">
    <property type="protein sequence ID" value="KAH7316430.1"/>
    <property type="molecule type" value="Genomic_DNA"/>
</dbReference>
<evidence type="ECO:0000313" key="2">
    <source>
        <dbReference type="EMBL" id="KAH7316430.1"/>
    </source>
</evidence>
<dbReference type="AlphaFoldDB" id="A0A8K0SP85"/>
<reference evidence="2" key="1">
    <citation type="journal article" date="2021" name="Nat. Commun.">
        <title>Genetic determinants of endophytism in the Arabidopsis root mycobiome.</title>
        <authorList>
            <person name="Mesny F."/>
            <person name="Miyauchi S."/>
            <person name="Thiergart T."/>
            <person name="Pickel B."/>
            <person name="Atanasova L."/>
            <person name="Karlsson M."/>
            <person name="Huettel B."/>
            <person name="Barry K.W."/>
            <person name="Haridas S."/>
            <person name="Chen C."/>
            <person name="Bauer D."/>
            <person name="Andreopoulos W."/>
            <person name="Pangilinan J."/>
            <person name="LaButti K."/>
            <person name="Riley R."/>
            <person name="Lipzen A."/>
            <person name="Clum A."/>
            <person name="Drula E."/>
            <person name="Henrissat B."/>
            <person name="Kohler A."/>
            <person name="Grigoriev I.V."/>
            <person name="Martin F.M."/>
            <person name="Hacquard S."/>
        </authorList>
    </citation>
    <scope>NUCLEOTIDE SEQUENCE</scope>
    <source>
        <strain evidence="2">MPI-CAGE-CH-0235</strain>
    </source>
</reference>
<comment type="caution">
    <text evidence="2">The sequence shown here is derived from an EMBL/GenBank/DDBJ whole genome shotgun (WGS) entry which is preliminary data.</text>
</comment>
<keyword evidence="3" id="KW-1185">Reference proteome</keyword>
<protein>
    <submittedName>
        <fullName evidence="2">Uncharacterized protein</fullName>
    </submittedName>
</protein>
<evidence type="ECO:0000256" key="1">
    <source>
        <dbReference type="SAM" id="MobiDB-lite"/>
    </source>
</evidence>
<dbReference type="Proteomes" id="UP000813444">
    <property type="component" value="Unassembled WGS sequence"/>
</dbReference>
<accession>A0A8K0SP85</accession>
<sequence length="261" mass="30200">MEREATGTTTISSPSTTHYAIVHDFDSFSRVPCPWDRGLASPAMLETAPQIGHVKHQSWLGGGDGTKPSAPTRRRSPLHTDQDQLCQPSLWRSLHQRSKDWNDKNNHLHYPSPSWNDTGQPFVWIASERKEQEEERQKKIEATGFRPQYPGCSHASYTSQQDTLYSYSGSCCFFFFYICTLHSGTCRSERLERKKRKTCSQARGQAKRYRHITRASSLWPRALLPRREVWRRPGHSPRRRSARVWAILARLTHPSLAERRV</sequence>
<name>A0A8K0SP85_9HYPO</name>
<organism evidence="2 3">
    <name type="scientific">Stachybotrys elegans</name>
    <dbReference type="NCBI Taxonomy" id="80388"/>
    <lineage>
        <taxon>Eukaryota</taxon>
        <taxon>Fungi</taxon>
        <taxon>Dikarya</taxon>
        <taxon>Ascomycota</taxon>
        <taxon>Pezizomycotina</taxon>
        <taxon>Sordariomycetes</taxon>
        <taxon>Hypocreomycetidae</taxon>
        <taxon>Hypocreales</taxon>
        <taxon>Stachybotryaceae</taxon>
        <taxon>Stachybotrys</taxon>
    </lineage>
</organism>
<feature type="region of interest" description="Disordered" evidence="1">
    <location>
        <begin position="55"/>
        <end position="82"/>
    </location>
</feature>